<dbReference type="EMBL" id="JACJID010000001">
    <property type="protein sequence ID" value="MBA8924159.1"/>
    <property type="molecule type" value="Genomic_DNA"/>
</dbReference>
<evidence type="ECO:0008006" key="3">
    <source>
        <dbReference type="Google" id="ProtNLM"/>
    </source>
</evidence>
<keyword evidence="2" id="KW-1185">Reference proteome</keyword>
<dbReference type="Proteomes" id="UP000517916">
    <property type="component" value="Unassembled WGS sequence"/>
</dbReference>
<gene>
    <name evidence="1" type="ORF">BC739_001356</name>
</gene>
<proteinExistence type="predicted"/>
<dbReference type="RefSeq" id="WP_025358187.1">
    <property type="nucleotide sequence ID" value="NZ_BAAABQ010000079.1"/>
</dbReference>
<comment type="caution">
    <text evidence="1">The sequence shown here is derived from an EMBL/GenBank/DDBJ whole genome shotgun (WGS) entry which is preliminary data.</text>
</comment>
<organism evidence="1 2">
    <name type="scientific">Kutzneria viridogrisea</name>
    <dbReference type="NCBI Taxonomy" id="47990"/>
    <lineage>
        <taxon>Bacteria</taxon>
        <taxon>Bacillati</taxon>
        <taxon>Actinomycetota</taxon>
        <taxon>Actinomycetes</taxon>
        <taxon>Pseudonocardiales</taxon>
        <taxon>Pseudonocardiaceae</taxon>
        <taxon>Kutzneria</taxon>
    </lineage>
</organism>
<protein>
    <recommendedName>
        <fullName evidence="3">DUF2017 domain-containing protein</fullName>
    </recommendedName>
</protein>
<name>A0ABR6BC51_9PSEU</name>
<evidence type="ECO:0000313" key="2">
    <source>
        <dbReference type="Proteomes" id="UP000517916"/>
    </source>
</evidence>
<reference evidence="1 2" key="1">
    <citation type="submission" date="2020-08" db="EMBL/GenBank/DDBJ databases">
        <title>Genomic Encyclopedia of Archaeal and Bacterial Type Strains, Phase II (KMG-II): from individual species to whole genera.</title>
        <authorList>
            <person name="Goeker M."/>
        </authorList>
    </citation>
    <scope>NUCLEOTIDE SEQUENCE [LARGE SCALE GENOMIC DNA]</scope>
    <source>
        <strain evidence="1 2">DSM 43850</strain>
    </source>
</reference>
<accession>A0ABR6BC51</accession>
<evidence type="ECO:0000313" key="1">
    <source>
        <dbReference type="EMBL" id="MBA8924159.1"/>
    </source>
</evidence>
<sequence length="160" mass="17501">MTEDWTRSHLRDAVCLLRAEDPQGAIMALENLYQTEEDTGLDNLRDAANELVSASAQMLRALSEHAGAGGELQMHLGDLEGAPIPVDEVEPPLRATYRSLLAELNEDHESAAIQLDLLFARDEPQETVTALLHLLLWAASLLDDCERGGARVPAWLSPHG</sequence>